<evidence type="ECO:0000256" key="2">
    <source>
        <dbReference type="ARBA" id="ARBA00022801"/>
    </source>
</evidence>
<evidence type="ECO:0000256" key="1">
    <source>
        <dbReference type="ARBA" id="ARBA00001946"/>
    </source>
</evidence>
<dbReference type="InterPro" id="IPR020476">
    <property type="entry name" value="Nudix_hydrolase"/>
</dbReference>
<dbReference type="InterPro" id="IPR000086">
    <property type="entry name" value="NUDIX_hydrolase_dom"/>
</dbReference>
<proteinExistence type="predicted"/>
<reference evidence="5 6" key="1">
    <citation type="submission" date="2019-11" db="EMBL/GenBank/DDBJ databases">
        <title>Whole genome sequence of Haloferax sp. MBLA0078.</title>
        <authorList>
            <person name="Seo M.-J."/>
            <person name="Cho E.-S."/>
        </authorList>
    </citation>
    <scope>NUCLEOTIDE SEQUENCE [LARGE SCALE GENOMIC DNA]</scope>
    <source>
        <strain evidence="5 6">MBLA0078</strain>
    </source>
</reference>
<dbReference type="CDD" id="cd03673">
    <property type="entry name" value="NUDIX_Ap6A_hydrolase"/>
    <property type="match status" value="1"/>
</dbReference>
<keyword evidence="2" id="KW-0378">Hydrolase</keyword>
<dbReference type="SUPFAM" id="SSF55811">
    <property type="entry name" value="Nudix"/>
    <property type="match status" value="1"/>
</dbReference>
<evidence type="ECO:0000256" key="3">
    <source>
        <dbReference type="ARBA" id="ARBA00022842"/>
    </source>
</evidence>
<name>A0A6A8G7C0_9EURY</name>
<keyword evidence="6" id="KW-1185">Reference proteome</keyword>
<feature type="domain" description="Nudix hydrolase" evidence="4">
    <location>
        <begin position="7"/>
        <end position="137"/>
    </location>
</feature>
<dbReference type="EMBL" id="WKJQ01000001">
    <property type="protein sequence ID" value="MRW96737.1"/>
    <property type="molecule type" value="Genomic_DNA"/>
</dbReference>
<dbReference type="PANTHER" id="PTHR43222:SF9">
    <property type="entry name" value="8-OXO-(D)GTP PHOSPHATASE"/>
    <property type="match status" value="1"/>
</dbReference>
<protein>
    <submittedName>
        <fullName evidence="5">NUDIX domain-containing protein</fullName>
    </submittedName>
</protein>
<dbReference type="Gene3D" id="3.90.79.10">
    <property type="entry name" value="Nucleoside Triphosphate Pyrophosphohydrolase"/>
    <property type="match status" value="1"/>
</dbReference>
<dbReference type="Pfam" id="PF00293">
    <property type="entry name" value="NUDIX"/>
    <property type="match status" value="1"/>
</dbReference>
<dbReference type="PANTHER" id="PTHR43222">
    <property type="entry name" value="NUDIX HYDROLASE 23"/>
    <property type="match status" value="1"/>
</dbReference>
<gene>
    <name evidence="5" type="ORF">GJR99_09135</name>
</gene>
<dbReference type="Proteomes" id="UP000443423">
    <property type="component" value="Unassembled WGS sequence"/>
</dbReference>
<dbReference type="InterPro" id="IPR015797">
    <property type="entry name" value="NUDIX_hydrolase-like_dom_sf"/>
</dbReference>
<evidence type="ECO:0000259" key="4">
    <source>
        <dbReference type="PROSITE" id="PS51462"/>
    </source>
</evidence>
<evidence type="ECO:0000313" key="6">
    <source>
        <dbReference type="Proteomes" id="UP000443423"/>
    </source>
</evidence>
<evidence type="ECO:0000313" key="5">
    <source>
        <dbReference type="EMBL" id="MRW96737.1"/>
    </source>
</evidence>
<keyword evidence="3" id="KW-0460">Magnesium</keyword>
<dbReference type="GO" id="GO:0016787">
    <property type="term" value="F:hydrolase activity"/>
    <property type="evidence" value="ECO:0007669"/>
    <property type="project" value="UniProtKB-KW"/>
</dbReference>
<dbReference type="PROSITE" id="PS51462">
    <property type="entry name" value="NUDIX"/>
    <property type="match status" value="1"/>
</dbReference>
<dbReference type="AlphaFoldDB" id="A0A6A8G7C0"/>
<sequence length="140" mass="15961">MPAQDSTRTFAAGGLLRRDDGRLCLVHRPRYDDWSLPKGKVEQGETLVETAIREVQEETRCSVECGRFAGRYDYHVDADEDTASGPKAVFVWHMRLVEAHPFDPDTEVDAREWVTPAETLDQLSYQNERALIQRVLDPSV</sequence>
<organism evidence="5 6">
    <name type="scientific">Haloferax marinum</name>
    <dbReference type="NCBI Taxonomy" id="2666143"/>
    <lineage>
        <taxon>Archaea</taxon>
        <taxon>Methanobacteriati</taxon>
        <taxon>Methanobacteriota</taxon>
        <taxon>Stenosarchaea group</taxon>
        <taxon>Halobacteria</taxon>
        <taxon>Halobacteriales</taxon>
        <taxon>Haloferacaceae</taxon>
        <taxon>Haloferax</taxon>
    </lineage>
</organism>
<dbReference type="PRINTS" id="PR00502">
    <property type="entry name" value="NUDIXFAMILY"/>
</dbReference>
<comment type="cofactor">
    <cofactor evidence="1">
        <name>Mg(2+)</name>
        <dbReference type="ChEBI" id="CHEBI:18420"/>
    </cofactor>
</comment>
<comment type="caution">
    <text evidence="5">The sequence shown here is derived from an EMBL/GenBank/DDBJ whole genome shotgun (WGS) entry which is preliminary data.</text>
</comment>
<accession>A0A6A8G7C0</accession>
<dbReference type="RefSeq" id="WP_151111403.1">
    <property type="nucleotide sequence ID" value="NZ_WKJQ01000001.1"/>
</dbReference>